<keyword evidence="8" id="KW-0472">Membrane</keyword>
<name>A0ABT4YX21_9VIBR</name>
<accession>A0ABT4YX21</accession>
<dbReference type="InterPro" id="IPR003192">
    <property type="entry name" value="Porin_LamB"/>
</dbReference>
<dbReference type="Proteomes" id="UP001210678">
    <property type="component" value="Unassembled WGS sequence"/>
</dbReference>
<feature type="chain" id="PRO_5045171446" evidence="10">
    <location>
        <begin position="26"/>
        <end position="432"/>
    </location>
</feature>
<reference evidence="11 12" key="1">
    <citation type="submission" date="2023-01" db="EMBL/GenBank/DDBJ databases">
        <title>Vibrio sp. KJ40-1 sp.nov, isolated from marine algae.</title>
        <authorList>
            <person name="Butt M."/>
            <person name="Kim J.M.J."/>
            <person name="Jeon C.O.C."/>
        </authorList>
    </citation>
    <scope>NUCLEOTIDE SEQUENCE [LARGE SCALE GENOMIC DNA]</scope>
    <source>
        <strain evidence="11 12">KJ40-1</strain>
    </source>
</reference>
<keyword evidence="12" id="KW-1185">Reference proteome</keyword>
<comment type="subcellular location">
    <subcellularLocation>
        <location evidence="1">Cell outer membrane</location>
        <topology evidence="1">Multi-pass membrane protein</topology>
    </subcellularLocation>
</comment>
<evidence type="ECO:0000256" key="1">
    <source>
        <dbReference type="ARBA" id="ARBA00004571"/>
    </source>
</evidence>
<evidence type="ECO:0000256" key="5">
    <source>
        <dbReference type="ARBA" id="ARBA00022692"/>
    </source>
</evidence>
<evidence type="ECO:0000313" key="12">
    <source>
        <dbReference type="Proteomes" id="UP001210678"/>
    </source>
</evidence>
<dbReference type="InterPro" id="IPR050286">
    <property type="entry name" value="G_neg_Bact_CarbUptk_Porin"/>
</dbReference>
<evidence type="ECO:0000313" key="11">
    <source>
        <dbReference type="EMBL" id="MDB1125925.1"/>
    </source>
</evidence>
<dbReference type="PANTHER" id="PTHR38762:SF1">
    <property type="entry name" value="CRYPTIC OUTER MEMBRANE PORIN BGLH-RELATED"/>
    <property type="match status" value="1"/>
</dbReference>
<dbReference type="RefSeq" id="WP_272140082.1">
    <property type="nucleotide sequence ID" value="NZ_JAQLOI010000003.1"/>
</dbReference>
<organism evidence="11 12">
    <name type="scientific">Vibrio algarum</name>
    <dbReference type="NCBI Taxonomy" id="3020714"/>
    <lineage>
        <taxon>Bacteria</taxon>
        <taxon>Pseudomonadati</taxon>
        <taxon>Pseudomonadota</taxon>
        <taxon>Gammaproteobacteria</taxon>
        <taxon>Vibrionales</taxon>
        <taxon>Vibrionaceae</taxon>
        <taxon>Vibrio</taxon>
    </lineage>
</organism>
<keyword evidence="9" id="KW-0998">Cell outer membrane</keyword>
<evidence type="ECO:0000256" key="4">
    <source>
        <dbReference type="ARBA" id="ARBA00022452"/>
    </source>
</evidence>
<dbReference type="InterPro" id="IPR036998">
    <property type="entry name" value="Porin_LamB_sf"/>
</dbReference>
<dbReference type="SUPFAM" id="SSF56935">
    <property type="entry name" value="Porins"/>
    <property type="match status" value="1"/>
</dbReference>
<dbReference type="EMBL" id="JAQLOI010000003">
    <property type="protein sequence ID" value="MDB1125925.1"/>
    <property type="molecule type" value="Genomic_DNA"/>
</dbReference>
<dbReference type="Gene3D" id="2.40.170.10">
    <property type="entry name" value="Porin, LamB type"/>
    <property type="match status" value="1"/>
</dbReference>
<keyword evidence="7" id="KW-0626">Porin</keyword>
<evidence type="ECO:0000256" key="7">
    <source>
        <dbReference type="ARBA" id="ARBA00023114"/>
    </source>
</evidence>
<keyword evidence="3" id="KW-0813">Transport</keyword>
<proteinExistence type="inferred from homology"/>
<protein>
    <submittedName>
        <fullName evidence="11">Carbohydrate porin</fullName>
    </submittedName>
</protein>
<evidence type="ECO:0000256" key="3">
    <source>
        <dbReference type="ARBA" id="ARBA00022448"/>
    </source>
</evidence>
<keyword evidence="5" id="KW-0812">Transmembrane</keyword>
<keyword evidence="10" id="KW-0732">Signal</keyword>
<comment type="similarity">
    <text evidence="2">Belongs to the porin LamB (TC 1.B.3) family.</text>
</comment>
<sequence length="432" mass="47236">MKLSKISLACLMATSGISLSPIAVADTTDGFEFHGYFRAGAIFSVEDDLKRSKFPATKETLGRLGIESDNHYELALQKNFDLDNGQKIRIKTRAGADNNNGDATNQLSSNVNGGDIGIMETFVEFEGVTETGVVWGGKRFYGKDNYIFMTDFFYTDMSGIGAGVEGIKLGEYVWDFAYMASDKNDNDAGRWGDNTNNTMHSVHVGVNLGKFEIHSMAKYLPDNYNTVDDVTTGDYAETGFEVTGIYHIDSLWGLPGNGFSKVIGQAGTGLGSGQLLGGTMTEYNAYKPGSGRGQGQSYLTQVKDGDNSFRLLTWGGYFPEGKMNYFTSIQGQYNDYDDGGNDYWASAMVRPTYTVSDNFFVATELGFQHTGYENVDGTTGTDNDYKLTIAPTVVVNTGMGPAPEIRFLATYLDGTAREKSDVIVGIQADMWW</sequence>
<evidence type="ECO:0000256" key="8">
    <source>
        <dbReference type="ARBA" id="ARBA00023136"/>
    </source>
</evidence>
<dbReference type="Pfam" id="PF02264">
    <property type="entry name" value="LamB"/>
    <property type="match status" value="1"/>
</dbReference>
<keyword evidence="4" id="KW-1134">Transmembrane beta strand</keyword>
<evidence type="ECO:0000256" key="2">
    <source>
        <dbReference type="ARBA" id="ARBA00007055"/>
    </source>
</evidence>
<comment type="caution">
    <text evidence="11">The sequence shown here is derived from an EMBL/GenBank/DDBJ whole genome shotgun (WGS) entry which is preliminary data.</text>
</comment>
<feature type="signal peptide" evidence="10">
    <location>
        <begin position="1"/>
        <end position="25"/>
    </location>
</feature>
<evidence type="ECO:0000256" key="6">
    <source>
        <dbReference type="ARBA" id="ARBA00023065"/>
    </source>
</evidence>
<keyword evidence="6" id="KW-0406">Ion transport</keyword>
<evidence type="ECO:0000256" key="10">
    <source>
        <dbReference type="SAM" id="SignalP"/>
    </source>
</evidence>
<dbReference type="PANTHER" id="PTHR38762">
    <property type="entry name" value="CRYPTIC OUTER MEMBRANE PORIN BGLH-RELATED"/>
    <property type="match status" value="1"/>
</dbReference>
<evidence type="ECO:0000256" key="9">
    <source>
        <dbReference type="ARBA" id="ARBA00023237"/>
    </source>
</evidence>
<gene>
    <name evidence="11" type="ORF">PGX00_20575</name>
</gene>